<evidence type="ECO:0000256" key="3">
    <source>
        <dbReference type="ARBA" id="ARBA00022643"/>
    </source>
</evidence>
<gene>
    <name evidence="8" type="ORF">ABOZ73_13545</name>
</gene>
<dbReference type="GO" id="GO:0050661">
    <property type="term" value="F:NADP binding"/>
    <property type="evidence" value="ECO:0007669"/>
    <property type="project" value="InterPro"/>
</dbReference>
<organism evidence="8">
    <name type="scientific">Caulobacter sp. 73W</name>
    <dbReference type="NCBI Taxonomy" id="3161137"/>
    <lineage>
        <taxon>Bacteria</taxon>
        <taxon>Pseudomonadati</taxon>
        <taxon>Pseudomonadota</taxon>
        <taxon>Alphaproteobacteria</taxon>
        <taxon>Caulobacterales</taxon>
        <taxon>Caulobacteraceae</taxon>
        <taxon>Caulobacter</taxon>
    </lineage>
</organism>
<comment type="cofactor">
    <cofactor evidence="1">
        <name>FMN</name>
        <dbReference type="ChEBI" id="CHEBI:58210"/>
    </cofactor>
</comment>
<protein>
    <submittedName>
        <fullName evidence="8">NADH:flavin oxidoreductase/NADH oxidase</fullName>
    </submittedName>
</protein>
<dbReference type="AlphaFoldDB" id="A0AB39KQN6"/>
<evidence type="ECO:0000256" key="5">
    <source>
        <dbReference type="ARBA" id="ARBA00023002"/>
    </source>
</evidence>
<keyword evidence="3" id="KW-0288">FMN</keyword>
<dbReference type="PANTHER" id="PTHR43303:SF4">
    <property type="entry name" value="NADPH DEHYDROGENASE C23G7.10C-RELATED"/>
    <property type="match status" value="1"/>
</dbReference>
<dbReference type="Pfam" id="PF00724">
    <property type="entry name" value="Oxidored_FMN"/>
    <property type="match status" value="1"/>
</dbReference>
<dbReference type="InterPro" id="IPR001155">
    <property type="entry name" value="OxRdtase_FMN_N"/>
</dbReference>
<name>A0AB39KQN6_9CAUL</name>
<accession>A0AB39KQN6</accession>
<keyword evidence="4" id="KW-0521">NADP</keyword>
<dbReference type="RefSeq" id="WP_369058659.1">
    <property type="nucleotide sequence ID" value="NZ_CP158375.1"/>
</dbReference>
<dbReference type="InterPro" id="IPR013785">
    <property type="entry name" value="Aldolase_TIM"/>
</dbReference>
<dbReference type="SUPFAM" id="SSF51395">
    <property type="entry name" value="FMN-linked oxidoreductases"/>
    <property type="match status" value="1"/>
</dbReference>
<reference evidence="8" key="1">
    <citation type="submission" date="2024-06" db="EMBL/GenBank/DDBJ databases">
        <title>Caulobacter inopinatus, sp. nov.</title>
        <authorList>
            <person name="Donachie S.P."/>
        </authorList>
    </citation>
    <scope>NUCLEOTIDE SEQUENCE</scope>
    <source>
        <strain evidence="8">73W</strain>
    </source>
</reference>
<proteinExistence type="predicted"/>
<feature type="domain" description="NADH:flavin oxidoreductase/NADH oxidase N-terminal" evidence="7">
    <location>
        <begin position="6"/>
        <end position="346"/>
    </location>
</feature>
<evidence type="ECO:0000256" key="2">
    <source>
        <dbReference type="ARBA" id="ARBA00022630"/>
    </source>
</evidence>
<keyword evidence="2" id="KW-0285">Flavoprotein</keyword>
<evidence type="ECO:0000313" key="8">
    <source>
        <dbReference type="EMBL" id="XDO95816.1"/>
    </source>
</evidence>
<dbReference type="EMBL" id="CP158375">
    <property type="protein sequence ID" value="XDO95816.1"/>
    <property type="molecule type" value="Genomic_DNA"/>
</dbReference>
<keyword evidence="5" id="KW-0560">Oxidoreductase</keyword>
<evidence type="ECO:0000259" key="7">
    <source>
        <dbReference type="Pfam" id="PF00724"/>
    </source>
</evidence>
<dbReference type="GO" id="GO:0010181">
    <property type="term" value="F:FMN binding"/>
    <property type="evidence" value="ECO:0007669"/>
    <property type="project" value="InterPro"/>
</dbReference>
<feature type="region of interest" description="Disordered" evidence="6">
    <location>
        <begin position="108"/>
        <end position="130"/>
    </location>
</feature>
<dbReference type="GO" id="GO:0003959">
    <property type="term" value="F:NADPH dehydrogenase activity"/>
    <property type="evidence" value="ECO:0007669"/>
    <property type="project" value="InterPro"/>
</dbReference>
<dbReference type="PANTHER" id="PTHR43303">
    <property type="entry name" value="NADPH DEHYDROGENASE C23G7.10C-RELATED"/>
    <property type="match status" value="1"/>
</dbReference>
<evidence type="ECO:0000256" key="6">
    <source>
        <dbReference type="SAM" id="MobiDB-lite"/>
    </source>
</evidence>
<dbReference type="Gene3D" id="3.20.20.70">
    <property type="entry name" value="Aldolase class I"/>
    <property type="match status" value="1"/>
</dbReference>
<evidence type="ECO:0000256" key="1">
    <source>
        <dbReference type="ARBA" id="ARBA00001917"/>
    </source>
</evidence>
<dbReference type="CDD" id="cd02932">
    <property type="entry name" value="OYE_YqiM_FMN"/>
    <property type="match status" value="1"/>
</dbReference>
<sequence length="380" mass="40462">MSTPALFTPLALRDVTLKNRIAVSPMCQYVATDGVPNDWHFVHLGRFAIGGAGLVMVEATAVEPEGRISHGCLGLWNDEQQAQMARIVAFLKSQGAVPAIQIGHAGRKASTHRPFEGGGPVTAENAKPGEAPWRTVAPSAIPFAEGYPTPHALTADEIQVLTGKFVDSARRALAAGFEVLEIHGAHGYLLTEFLSPISNQRTDQYGGDINGRMRFLLETVEAVRTVWPADKPLFMRLSTVDGTPGGWSLEDSVVLAKELKARGVDVVDSSSGGLTTSMEAANKPGPLYQTPYAETVRREAGIATMAVGLITQPQEAEAIIAEGRADIVAIGRAFLENPNWPQDAKAVLDPEHIGDATWPAATGYAVKAIKGIKKKFGLAA</sequence>
<dbReference type="InterPro" id="IPR044152">
    <property type="entry name" value="YqjM-like"/>
</dbReference>
<evidence type="ECO:0000256" key="4">
    <source>
        <dbReference type="ARBA" id="ARBA00022857"/>
    </source>
</evidence>